<gene>
    <name evidence="1" type="ORF">AABB31_21735</name>
</gene>
<dbReference type="AlphaFoldDB" id="A0AAN0MA57"/>
<reference evidence="1 2" key="2">
    <citation type="submission" date="2024-08" db="EMBL/GenBank/DDBJ databases">
        <title>Phylogenomic analyses of a clade within the roseobacter group suggest taxonomic reassignments of species of the genera Aestuariivita, Citreicella, Loktanella, Nautella, Pelagibaca, Ruegeria, Thalassobius, Thiobacimonas and Tropicibacter, and the proposal o.</title>
        <authorList>
            <person name="Jeon C.O."/>
        </authorList>
    </citation>
    <scope>NUCLEOTIDE SEQUENCE [LARGE SCALE GENOMIC DNA]</scope>
    <source>
        <strain evidence="1 2">SS1-5</strain>
    </source>
</reference>
<dbReference type="Proteomes" id="UP001470809">
    <property type="component" value="Chromosome"/>
</dbReference>
<evidence type="ECO:0000313" key="1">
    <source>
        <dbReference type="EMBL" id="WZU67510.1"/>
    </source>
</evidence>
<dbReference type="KEGG" id="yrh:AABB31_21735"/>
<accession>A0AAN0MA57</accession>
<keyword evidence="2" id="KW-1185">Reference proteome</keyword>
<protein>
    <submittedName>
        <fullName evidence="1">DUF1501 domain-containing protein</fullName>
    </submittedName>
</protein>
<name>A0AAN0MA57_9RHOB</name>
<proteinExistence type="predicted"/>
<dbReference type="PANTHER" id="PTHR43737:SF1">
    <property type="entry name" value="DUF1501 DOMAIN-CONTAINING PROTEIN"/>
    <property type="match status" value="1"/>
</dbReference>
<organism evidence="1 2">
    <name type="scientific">Yoonia rhodophyticola</name>
    <dbReference type="NCBI Taxonomy" id="3137370"/>
    <lineage>
        <taxon>Bacteria</taxon>
        <taxon>Pseudomonadati</taxon>
        <taxon>Pseudomonadota</taxon>
        <taxon>Alphaproteobacteria</taxon>
        <taxon>Rhodobacterales</taxon>
        <taxon>Paracoccaceae</taxon>
        <taxon>Yoonia</taxon>
    </lineage>
</organism>
<dbReference type="Pfam" id="PF07394">
    <property type="entry name" value="DUF1501"/>
    <property type="match status" value="1"/>
</dbReference>
<dbReference type="RefSeq" id="WP_342076821.1">
    <property type="nucleotide sequence ID" value="NZ_CP151767.2"/>
</dbReference>
<evidence type="ECO:0000313" key="2">
    <source>
        <dbReference type="Proteomes" id="UP001470809"/>
    </source>
</evidence>
<sequence length="378" mass="40184">MTEPVLVVIFLRGGADGLHLICPSADTDLIAARAPDLRVARKGDKAGFVLQDQAADVDFRFHPQAKGLSELFGAGELAVVHAAGLTDGTRSHFDAEDKMERASAVSTTGGWLGRWLANQEPDGPLPALAVGDSAPESLRGGGGVPVAGALDDLILPAGHELSHMIGQSMMDGFAAHPLIGPQISKLVGLSGLLSDRLTDPDTGERPNYRPDVKYPKGPLAQSLQTIAHALKLDLGLRIATADYGGWDTHINQAGDFAKRTRHLSQALMAFWRDLGDRREHVTVVVMSEFGRRLRSNTAGGTDHGYGNAMMIVGGNVKGGQMLGAWPGLQNEALAQGADLAITTDYRQVLAEVLRTHMKTPDLSPIFPDFADDPLGLFA</sequence>
<dbReference type="InterPro" id="IPR010869">
    <property type="entry name" value="DUF1501"/>
</dbReference>
<dbReference type="EMBL" id="CP151767">
    <property type="protein sequence ID" value="WZU67510.1"/>
    <property type="molecule type" value="Genomic_DNA"/>
</dbReference>
<dbReference type="PANTHER" id="PTHR43737">
    <property type="entry name" value="BLL7424 PROTEIN"/>
    <property type="match status" value="1"/>
</dbReference>
<reference evidence="2" key="1">
    <citation type="submission" date="2024-04" db="EMBL/GenBank/DDBJ databases">
        <title>Phylogenomic analyses of a clade within the roseobacter group suggest taxonomic reassignments of species of the genera Aestuariivita, Citreicella, Loktanella, Nautella, Pelagibaca, Ruegeria, Thalassobius, Thiobacimonas and Tropicibacter, and the proposal o.</title>
        <authorList>
            <person name="Jeon C.O."/>
        </authorList>
    </citation>
    <scope>NUCLEOTIDE SEQUENCE [LARGE SCALE GENOMIC DNA]</scope>
    <source>
        <strain evidence="2">SS1-5</strain>
    </source>
</reference>